<evidence type="ECO:0000256" key="1">
    <source>
        <dbReference type="ARBA" id="ARBA00023015"/>
    </source>
</evidence>
<dbReference type="PRINTS" id="PR00036">
    <property type="entry name" value="HTHLACI"/>
</dbReference>
<protein>
    <submittedName>
        <fullName evidence="5">HTH-type transcriptional regulator GalR</fullName>
    </submittedName>
</protein>
<dbReference type="OrthoDB" id="6619319at2"/>
<keyword evidence="3" id="KW-0804">Transcription</keyword>
<evidence type="ECO:0000259" key="4">
    <source>
        <dbReference type="PROSITE" id="PS50932"/>
    </source>
</evidence>
<dbReference type="RefSeq" id="WP_087112359.1">
    <property type="nucleotide sequence ID" value="NZ_CBCSCN010000011.1"/>
</dbReference>
<dbReference type="Pfam" id="PF00356">
    <property type="entry name" value="LacI"/>
    <property type="match status" value="1"/>
</dbReference>
<evidence type="ECO:0000256" key="3">
    <source>
        <dbReference type="ARBA" id="ARBA00023163"/>
    </source>
</evidence>
<dbReference type="InterPro" id="IPR028082">
    <property type="entry name" value="Peripla_BP_I"/>
</dbReference>
<dbReference type="Gene3D" id="1.10.260.40">
    <property type="entry name" value="lambda repressor-like DNA-binding domains"/>
    <property type="match status" value="1"/>
</dbReference>
<name>A0A1X7AP40_9GAMM</name>
<dbReference type="GO" id="GO:0000976">
    <property type="term" value="F:transcription cis-regulatory region binding"/>
    <property type="evidence" value="ECO:0007669"/>
    <property type="project" value="TreeGrafter"/>
</dbReference>
<dbReference type="AlphaFoldDB" id="A0A1X7AP40"/>
<dbReference type="PROSITE" id="PS00356">
    <property type="entry name" value="HTH_LACI_1"/>
    <property type="match status" value="1"/>
</dbReference>
<dbReference type="InterPro" id="IPR000843">
    <property type="entry name" value="HTH_LacI"/>
</dbReference>
<dbReference type="SUPFAM" id="SSF53822">
    <property type="entry name" value="Periplasmic binding protein-like I"/>
    <property type="match status" value="1"/>
</dbReference>
<keyword evidence="6" id="KW-1185">Reference proteome</keyword>
<evidence type="ECO:0000313" key="6">
    <source>
        <dbReference type="Proteomes" id="UP000196573"/>
    </source>
</evidence>
<reference evidence="5 6" key="1">
    <citation type="submission" date="2017-03" db="EMBL/GenBank/DDBJ databases">
        <authorList>
            <person name="Afonso C.L."/>
            <person name="Miller P.J."/>
            <person name="Scott M.A."/>
            <person name="Spackman E."/>
            <person name="Goraichik I."/>
            <person name="Dimitrov K.M."/>
            <person name="Suarez D.L."/>
            <person name="Swayne D.E."/>
        </authorList>
    </citation>
    <scope>NUCLEOTIDE SEQUENCE [LARGE SCALE GENOMIC DNA]</scope>
    <source>
        <strain evidence="5">SB41UT1</strain>
    </source>
</reference>
<feature type="domain" description="HTH lacI-type" evidence="4">
    <location>
        <begin position="2"/>
        <end position="56"/>
    </location>
</feature>
<dbReference type="InterPro" id="IPR010982">
    <property type="entry name" value="Lambda_DNA-bd_dom_sf"/>
</dbReference>
<dbReference type="SMART" id="SM00354">
    <property type="entry name" value="HTH_LACI"/>
    <property type="match status" value="1"/>
</dbReference>
<dbReference type="SUPFAM" id="SSF47413">
    <property type="entry name" value="lambda repressor-like DNA-binding domains"/>
    <property type="match status" value="1"/>
</dbReference>
<keyword evidence="1" id="KW-0805">Transcription regulation</keyword>
<dbReference type="PANTHER" id="PTHR30146:SF131">
    <property type="entry name" value="LACI FAMILY DNA-BINDING TRANSCRIPTIONAL REGULATOR"/>
    <property type="match status" value="1"/>
</dbReference>
<evidence type="ECO:0000256" key="2">
    <source>
        <dbReference type="ARBA" id="ARBA00023125"/>
    </source>
</evidence>
<keyword evidence="2" id="KW-0238">DNA-binding</keyword>
<sequence>MASIKDVAELAGVSKATVSRVLNNTGQIREGTRARVHKAMEKLNYRPSPLAKSLATSSSNTVGLVVTSYRGHFYSELMAEVQEEMEVQGKFLLVSRGKRSRSSEQEAIQRLTDMCCDGLILHTRNMFDEDLVDLSKGSTPFVVLDRSVKDLEDRSIVYDHTLAGKMAVEHLLEKGHRKIACIAGPRSRMTAALRFDGYVQALESYGISVDESLVAEADYDRLGGYRAMKDILERQPDITAVYSCSEEMTVGAFDLFRERGINLPGDISIISFDSVSLCTMLTPQVSTVHFPIKEMAAESARVLTALMHGEQDVQPQRFIPELRLRDSVREI</sequence>
<dbReference type="InterPro" id="IPR046335">
    <property type="entry name" value="LacI/GalR-like_sensor"/>
</dbReference>
<accession>A0A1X7AP40</accession>
<dbReference type="PANTHER" id="PTHR30146">
    <property type="entry name" value="LACI-RELATED TRANSCRIPTIONAL REPRESSOR"/>
    <property type="match status" value="1"/>
</dbReference>
<dbReference type="GO" id="GO:0003700">
    <property type="term" value="F:DNA-binding transcription factor activity"/>
    <property type="evidence" value="ECO:0007669"/>
    <property type="project" value="TreeGrafter"/>
</dbReference>
<proteinExistence type="predicted"/>
<dbReference type="EMBL" id="FWPT01000009">
    <property type="protein sequence ID" value="SMA49913.1"/>
    <property type="molecule type" value="Genomic_DNA"/>
</dbReference>
<dbReference type="CDD" id="cd06270">
    <property type="entry name" value="PBP1_GalS-like"/>
    <property type="match status" value="1"/>
</dbReference>
<dbReference type="Proteomes" id="UP000196573">
    <property type="component" value="Unassembled WGS sequence"/>
</dbReference>
<dbReference type="PROSITE" id="PS50932">
    <property type="entry name" value="HTH_LACI_2"/>
    <property type="match status" value="1"/>
</dbReference>
<organism evidence="5 6">
    <name type="scientific">Parendozoicomonas haliclonae</name>
    <dbReference type="NCBI Taxonomy" id="1960125"/>
    <lineage>
        <taxon>Bacteria</taxon>
        <taxon>Pseudomonadati</taxon>
        <taxon>Pseudomonadota</taxon>
        <taxon>Gammaproteobacteria</taxon>
        <taxon>Oceanospirillales</taxon>
        <taxon>Endozoicomonadaceae</taxon>
        <taxon>Parendozoicomonas</taxon>
    </lineage>
</organism>
<gene>
    <name evidence="5" type="primary">galR_2</name>
    <name evidence="5" type="ORF">EHSB41UT_03704</name>
</gene>
<dbReference type="Pfam" id="PF13377">
    <property type="entry name" value="Peripla_BP_3"/>
    <property type="match status" value="1"/>
</dbReference>
<evidence type="ECO:0000313" key="5">
    <source>
        <dbReference type="EMBL" id="SMA49913.1"/>
    </source>
</evidence>
<dbReference type="Gene3D" id="3.40.50.2300">
    <property type="match status" value="2"/>
</dbReference>
<dbReference type="CDD" id="cd01392">
    <property type="entry name" value="HTH_LacI"/>
    <property type="match status" value="1"/>
</dbReference>